<gene>
    <name evidence="2" type="ORF">H2200_007673</name>
</gene>
<feature type="compositionally biased region" description="Polar residues" evidence="1">
    <location>
        <begin position="25"/>
        <end position="39"/>
    </location>
</feature>
<accession>A0AA38X674</accession>
<organism evidence="2 3">
    <name type="scientific">Cladophialophora chaetospira</name>
    <dbReference type="NCBI Taxonomy" id="386627"/>
    <lineage>
        <taxon>Eukaryota</taxon>
        <taxon>Fungi</taxon>
        <taxon>Dikarya</taxon>
        <taxon>Ascomycota</taxon>
        <taxon>Pezizomycotina</taxon>
        <taxon>Eurotiomycetes</taxon>
        <taxon>Chaetothyriomycetidae</taxon>
        <taxon>Chaetothyriales</taxon>
        <taxon>Herpotrichiellaceae</taxon>
        <taxon>Cladophialophora</taxon>
    </lineage>
</organism>
<keyword evidence="3" id="KW-1185">Reference proteome</keyword>
<dbReference type="Proteomes" id="UP001172673">
    <property type="component" value="Unassembled WGS sequence"/>
</dbReference>
<evidence type="ECO:0000313" key="3">
    <source>
        <dbReference type="Proteomes" id="UP001172673"/>
    </source>
</evidence>
<proteinExistence type="predicted"/>
<protein>
    <submittedName>
        <fullName evidence="2">Uncharacterized protein</fullName>
    </submittedName>
</protein>
<dbReference type="EMBL" id="JAPDRK010000011">
    <property type="protein sequence ID" value="KAJ9607595.1"/>
    <property type="molecule type" value="Genomic_DNA"/>
</dbReference>
<reference evidence="2" key="1">
    <citation type="submission" date="2022-10" db="EMBL/GenBank/DDBJ databases">
        <title>Culturing micro-colonial fungi from biological soil crusts in the Mojave desert and describing Neophaeococcomyces mojavensis, and introducing the new genera and species Taxawa tesnikishii.</title>
        <authorList>
            <person name="Kurbessoian T."/>
            <person name="Stajich J.E."/>
        </authorList>
    </citation>
    <scope>NUCLEOTIDE SEQUENCE</scope>
    <source>
        <strain evidence="2">TK_41</strain>
    </source>
</reference>
<name>A0AA38X674_9EURO</name>
<evidence type="ECO:0000256" key="1">
    <source>
        <dbReference type="SAM" id="MobiDB-lite"/>
    </source>
</evidence>
<comment type="caution">
    <text evidence="2">The sequence shown here is derived from an EMBL/GenBank/DDBJ whole genome shotgun (WGS) entry which is preliminary data.</text>
</comment>
<feature type="region of interest" description="Disordered" evidence="1">
    <location>
        <begin position="25"/>
        <end position="74"/>
    </location>
</feature>
<sequence>MAATITILGPCGPGQSVRERELQSASIRSHTGRVSSAQAEVTKWAKKTKATQDLASRSGRQRRLHRSNGLPPVSTKRAFQDEFNFAVGHQSPQTFLGQGQVDPFGSDDLQKLPSVARECLEYTFLTVWPKNSPGLAKAALHNHIIQCRRLAVHSPLQFHTQVVVAMSVCYSASKEPQVSQTLLLTRLKHQTAVLSILRASIVNLTGPPSDELIDCLCRLAAIGGDLSSTGFVSRYRQTPMADALPIREFGSFLPCIPHYDALSFLVRQRGTLESIVPAVSHALSL</sequence>
<dbReference type="AlphaFoldDB" id="A0AA38X674"/>
<evidence type="ECO:0000313" key="2">
    <source>
        <dbReference type="EMBL" id="KAJ9607595.1"/>
    </source>
</evidence>